<dbReference type="InterPro" id="IPR002142">
    <property type="entry name" value="Peptidase_S49"/>
</dbReference>
<dbReference type="InterPro" id="IPR029045">
    <property type="entry name" value="ClpP/crotonase-like_dom_sf"/>
</dbReference>
<sequence length="299" mass="32729">MAFSTLYYTILNKPFFIDVRRIDAQAVLIDKFLEHDITGMDAIKLNDKQPIARQITAGHAQDNQFAKAPKDSVAVILLRGDMLKEGTMCSYGTEEIAAVIREAADAKNIIGIRLDIDSGGGAVDAIAPMLEAIRYSQSKGKPIVASCDLCASAAYYVACHCDKIVADNSISAEFGSIGVMMQFADYAKYYDDNGIKIHTIYSSLSGYKNAPFEAARKGEYDLIKTEQLDPLARQFQEAVKSNRKNLDQKVDGILNGRTFFAQDALTHGLIDQIGNASEATALVRRLAADMSLSRYAAEM</sequence>
<dbReference type="CDD" id="cd07022">
    <property type="entry name" value="S49_Sppa_36K_type"/>
    <property type="match status" value="1"/>
</dbReference>
<dbReference type="GO" id="GO:0008233">
    <property type="term" value="F:peptidase activity"/>
    <property type="evidence" value="ECO:0007669"/>
    <property type="project" value="UniProtKB-KW"/>
</dbReference>
<reference evidence="3 4" key="1">
    <citation type="submission" date="2016-10" db="EMBL/GenBank/DDBJ databases">
        <authorList>
            <person name="de Groot N.N."/>
        </authorList>
    </citation>
    <scope>NUCLEOTIDE SEQUENCE [LARGE SCALE GENOMIC DNA]</scope>
    <source>
        <strain evidence="3 4">AR32</strain>
    </source>
</reference>
<keyword evidence="3" id="KW-0378">Hydrolase</keyword>
<evidence type="ECO:0000313" key="4">
    <source>
        <dbReference type="Proteomes" id="UP000236735"/>
    </source>
</evidence>
<dbReference type="PANTHER" id="PTHR42987">
    <property type="entry name" value="PEPTIDASE S49"/>
    <property type="match status" value="1"/>
</dbReference>
<evidence type="ECO:0000313" key="3">
    <source>
        <dbReference type="EMBL" id="SEF42712.1"/>
    </source>
</evidence>
<organism evidence="3 4">
    <name type="scientific">Xylanibacter ruminicola</name>
    <name type="common">Prevotella ruminicola</name>
    <dbReference type="NCBI Taxonomy" id="839"/>
    <lineage>
        <taxon>Bacteria</taxon>
        <taxon>Pseudomonadati</taxon>
        <taxon>Bacteroidota</taxon>
        <taxon>Bacteroidia</taxon>
        <taxon>Bacteroidales</taxon>
        <taxon>Prevotellaceae</taxon>
        <taxon>Xylanibacter</taxon>
    </lineage>
</organism>
<dbReference type="GO" id="GO:0006508">
    <property type="term" value="P:proteolysis"/>
    <property type="evidence" value="ECO:0007669"/>
    <property type="project" value="UniProtKB-KW"/>
</dbReference>
<name>A0A1H5RWJ4_XYLRU</name>
<evidence type="ECO:0000256" key="1">
    <source>
        <dbReference type="ARBA" id="ARBA00008683"/>
    </source>
</evidence>
<dbReference type="InterPro" id="IPR033855">
    <property type="entry name" value="Protein_C"/>
</dbReference>
<dbReference type="Gene3D" id="3.90.226.10">
    <property type="entry name" value="2-enoyl-CoA Hydratase, Chain A, domain 1"/>
    <property type="match status" value="1"/>
</dbReference>
<gene>
    <name evidence="3" type="ORF">SAMN05216354_0379</name>
</gene>
<feature type="domain" description="Peptidase S49" evidence="2">
    <location>
        <begin position="137"/>
        <end position="286"/>
    </location>
</feature>
<accession>A0A1H5RWJ4</accession>
<evidence type="ECO:0000259" key="2">
    <source>
        <dbReference type="Pfam" id="PF01343"/>
    </source>
</evidence>
<protein>
    <submittedName>
        <fullName evidence="3">Protease-4</fullName>
    </submittedName>
</protein>
<keyword evidence="3" id="KW-0645">Protease</keyword>
<dbReference type="SUPFAM" id="SSF52096">
    <property type="entry name" value="ClpP/crotonase"/>
    <property type="match status" value="1"/>
</dbReference>
<dbReference type="AlphaFoldDB" id="A0A1H5RWJ4"/>
<dbReference type="RefSeq" id="WP_103914979.1">
    <property type="nucleotide sequence ID" value="NZ_FNUV01000001.1"/>
</dbReference>
<dbReference type="Pfam" id="PF01343">
    <property type="entry name" value="Peptidase_S49"/>
    <property type="match status" value="1"/>
</dbReference>
<dbReference type="PANTHER" id="PTHR42987:SF4">
    <property type="entry name" value="PROTEASE SOHB-RELATED"/>
    <property type="match status" value="1"/>
</dbReference>
<comment type="similarity">
    <text evidence="1">Belongs to the peptidase S49 family.</text>
</comment>
<dbReference type="EMBL" id="FNUV01000001">
    <property type="protein sequence ID" value="SEF42712.1"/>
    <property type="molecule type" value="Genomic_DNA"/>
</dbReference>
<dbReference type="Proteomes" id="UP000236735">
    <property type="component" value="Unassembled WGS sequence"/>
</dbReference>
<proteinExistence type="inferred from homology"/>